<name>A0A5B0RYJ5_PUCGR</name>
<feature type="compositionally biased region" description="Low complexity" evidence="1">
    <location>
        <begin position="57"/>
        <end position="67"/>
    </location>
</feature>
<accession>A0A5B0RYJ5</accession>
<dbReference type="AlphaFoldDB" id="A0A5B0RYJ5"/>
<protein>
    <submittedName>
        <fullName evidence="2">Uncharacterized protein</fullName>
    </submittedName>
</protein>
<evidence type="ECO:0000313" key="2">
    <source>
        <dbReference type="EMBL" id="KAA1130299.1"/>
    </source>
</evidence>
<feature type="compositionally biased region" description="Low complexity" evidence="1">
    <location>
        <begin position="40"/>
        <end position="49"/>
    </location>
</feature>
<feature type="region of interest" description="Disordered" evidence="1">
    <location>
        <begin position="40"/>
        <end position="67"/>
    </location>
</feature>
<proteinExistence type="predicted"/>
<dbReference type="EMBL" id="VDEP01000110">
    <property type="protein sequence ID" value="KAA1130299.1"/>
    <property type="molecule type" value="Genomic_DNA"/>
</dbReference>
<organism evidence="2 3">
    <name type="scientific">Puccinia graminis f. sp. tritici</name>
    <dbReference type="NCBI Taxonomy" id="56615"/>
    <lineage>
        <taxon>Eukaryota</taxon>
        <taxon>Fungi</taxon>
        <taxon>Dikarya</taxon>
        <taxon>Basidiomycota</taxon>
        <taxon>Pucciniomycotina</taxon>
        <taxon>Pucciniomycetes</taxon>
        <taxon>Pucciniales</taxon>
        <taxon>Pucciniaceae</taxon>
        <taxon>Puccinia</taxon>
    </lineage>
</organism>
<reference evidence="2 3" key="1">
    <citation type="submission" date="2019-05" db="EMBL/GenBank/DDBJ databases">
        <title>Emergence of the Ug99 lineage of the wheat stem rust pathogen through somatic hybridization.</title>
        <authorList>
            <person name="Li F."/>
            <person name="Upadhyaya N.M."/>
            <person name="Sperschneider J."/>
            <person name="Matny O."/>
            <person name="Nguyen-Phuc H."/>
            <person name="Mago R."/>
            <person name="Raley C."/>
            <person name="Miller M.E."/>
            <person name="Silverstein K.A.T."/>
            <person name="Henningsen E."/>
            <person name="Hirsch C.D."/>
            <person name="Visser B."/>
            <person name="Pretorius Z.A."/>
            <person name="Steffenson B.J."/>
            <person name="Schwessinger B."/>
            <person name="Dodds P.N."/>
            <person name="Figueroa M."/>
        </authorList>
    </citation>
    <scope>NUCLEOTIDE SEQUENCE [LARGE SCALE GENOMIC DNA]</scope>
    <source>
        <strain evidence="2 3">Ug99</strain>
    </source>
</reference>
<comment type="caution">
    <text evidence="2">The sequence shown here is derived from an EMBL/GenBank/DDBJ whole genome shotgun (WGS) entry which is preliminary data.</text>
</comment>
<dbReference type="Proteomes" id="UP000325313">
    <property type="component" value="Unassembled WGS sequence"/>
</dbReference>
<evidence type="ECO:0000313" key="3">
    <source>
        <dbReference type="Proteomes" id="UP000325313"/>
    </source>
</evidence>
<evidence type="ECO:0000256" key="1">
    <source>
        <dbReference type="SAM" id="MobiDB-lite"/>
    </source>
</evidence>
<gene>
    <name evidence="2" type="ORF">PGTUg99_012587</name>
</gene>
<sequence>MTSVHSDLQAFSMTSSHNDIISLGPSLKKLHVLMTSSSSNLLSFSPDSSSRMDHSSISHPSQSSSSL</sequence>